<sequence>MTINQIFNYHICAIPLKTCLLITVKMILLIWLSVFLVLSCNGQTVNKYEHYLDDPAVQLFREYLEIDTSKAENIQTGVDFWIRQANDVGLPYAVYSPAGKPIFVATLEGSDPSYLEFLFETSIAQIWTVVKVECCFW</sequence>
<evidence type="ECO:0000256" key="1">
    <source>
        <dbReference type="SAM" id="Phobius"/>
    </source>
</evidence>
<keyword evidence="1" id="KW-0472">Membrane</keyword>
<dbReference type="AlphaFoldDB" id="A0A9R0EB75"/>
<name>A0A9R0EB75_SPOFR</name>
<dbReference type="Proteomes" id="UP000829999">
    <property type="component" value="Chromosome 28"/>
</dbReference>
<protein>
    <submittedName>
        <fullName evidence="3">Uncharacterized protein LOC126912646</fullName>
    </submittedName>
</protein>
<reference evidence="3" key="1">
    <citation type="submission" date="2025-08" db="UniProtKB">
        <authorList>
            <consortium name="RefSeq"/>
        </authorList>
    </citation>
    <scope>IDENTIFICATION</scope>
    <source>
        <tissue evidence="3">Whole larval tissue</tissue>
    </source>
</reference>
<keyword evidence="1" id="KW-1133">Transmembrane helix</keyword>
<feature type="transmembrane region" description="Helical" evidence="1">
    <location>
        <begin position="20"/>
        <end position="38"/>
    </location>
</feature>
<keyword evidence="1" id="KW-0812">Transmembrane</keyword>
<evidence type="ECO:0000313" key="2">
    <source>
        <dbReference type="Proteomes" id="UP000829999"/>
    </source>
</evidence>
<dbReference type="GeneID" id="126912646"/>
<organism evidence="2 3">
    <name type="scientific">Spodoptera frugiperda</name>
    <name type="common">Fall armyworm</name>
    <dbReference type="NCBI Taxonomy" id="7108"/>
    <lineage>
        <taxon>Eukaryota</taxon>
        <taxon>Metazoa</taxon>
        <taxon>Ecdysozoa</taxon>
        <taxon>Arthropoda</taxon>
        <taxon>Hexapoda</taxon>
        <taxon>Insecta</taxon>
        <taxon>Pterygota</taxon>
        <taxon>Neoptera</taxon>
        <taxon>Endopterygota</taxon>
        <taxon>Lepidoptera</taxon>
        <taxon>Glossata</taxon>
        <taxon>Ditrysia</taxon>
        <taxon>Noctuoidea</taxon>
        <taxon>Noctuidae</taxon>
        <taxon>Amphipyrinae</taxon>
        <taxon>Spodoptera</taxon>
    </lineage>
</organism>
<dbReference type="RefSeq" id="XP_050561661.1">
    <property type="nucleotide sequence ID" value="XM_050705704.1"/>
</dbReference>
<keyword evidence="2" id="KW-1185">Reference proteome</keyword>
<accession>A0A9R0EB75</accession>
<dbReference type="OrthoDB" id="3064516at2759"/>
<evidence type="ECO:0000313" key="3">
    <source>
        <dbReference type="RefSeq" id="XP_050561661.1"/>
    </source>
</evidence>
<gene>
    <name evidence="3" type="primary">LOC126912646</name>
</gene>
<proteinExistence type="predicted"/>